<feature type="transmembrane region" description="Helical" evidence="10">
    <location>
        <begin position="158"/>
        <end position="176"/>
    </location>
</feature>
<dbReference type="GO" id="GO:0030322">
    <property type="term" value="P:stabilization of membrane potential"/>
    <property type="evidence" value="ECO:0007669"/>
    <property type="project" value="TreeGrafter"/>
</dbReference>
<dbReference type="PRINTS" id="PR01333">
    <property type="entry name" value="2POREKCHANEL"/>
</dbReference>
<keyword evidence="6 10" id="KW-0472">Membrane</keyword>
<feature type="transmembrane region" description="Helical" evidence="10">
    <location>
        <begin position="343"/>
        <end position="366"/>
    </location>
</feature>
<evidence type="ECO:0000256" key="3">
    <source>
        <dbReference type="ARBA" id="ARBA00022692"/>
    </source>
</evidence>
<organism evidence="12 13">
    <name type="scientific">Agrilus planipennis</name>
    <name type="common">Emerald ash borer</name>
    <name type="synonym">Agrilus marcopoli</name>
    <dbReference type="NCBI Taxonomy" id="224129"/>
    <lineage>
        <taxon>Eukaryota</taxon>
        <taxon>Metazoa</taxon>
        <taxon>Ecdysozoa</taxon>
        <taxon>Arthropoda</taxon>
        <taxon>Hexapoda</taxon>
        <taxon>Insecta</taxon>
        <taxon>Pterygota</taxon>
        <taxon>Neoptera</taxon>
        <taxon>Endopterygota</taxon>
        <taxon>Coleoptera</taxon>
        <taxon>Polyphaga</taxon>
        <taxon>Elateriformia</taxon>
        <taxon>Buprestoidea</taxon>
        <taxon>Buprestidae</taxon>
        <taxon>Agrilinae</taxon>
        <taxon>Agrilus</taxon>
    </lineage>
</organism>
<name>A0A7F5R4W6_AGRPL</name>
<feature type="transmembrane region" description="Helical" evidence="10">
    <location>
        <begin position="128"/>
        <end position="146"/>
    </location>
</feature>
<evidence type="ECO:0000256" key="5">
    <source>
        <dbReference type="ARBA" id="ARBA00023065"/>
    </source>
</evidence>
<dbReference type="PANTHER" id="PTHR11003:SF352">
    <property type="entry name" value="BCDNA.GH04802-RELATED"/>
    <property type="match status" value="1"/>
</dbReference>
<dbReference type="Pfam" id="PF07885">
    <property type="entry name" value="Ion_trans_2"/>
    <property type="match status" value="2"/>
</dbReference>
<dbReference type="Proteomes" id="UP000192223">
    <property type="component" value="Unplaced"/>
</dbReference>
<comment type="subcellular location">
    <subcellularLocation>
        <location evidence="1">Membrane</location>
        <topology evidence="1">Multi-pass membrane protein</topology>
    </subcellularLocation>
</comment>
<evidence type="ECO:0000256" key="6">
    <source>
        <dbReference type="ARBA" id="ARBA00023136"/>
    </source>
</evidence>
<evidence type="ECO:0000256" key="9">
    <source>
        <dbReference type="SAM" id="MobiDB-lite"/>
    </source>
</evidence>
<gene>
    <name evidence="13 14 15" type="primary">LOC108735854</name>
</gene>
<dbReference type="OrthoDB" id="297496at2759"/>
<protein>
    <submittedName>
        <fullName evidence="13 14">TWiK family of potassium channels protein 7</fullName>
    </submittedName>
</protein>
<feature type="transmembrane region" description="Helical" evidence="10">
    <location>
        <begin position="27"/>
        <end position="52"/>
    </location>
</feature>
<keyword evidence="3 8" id="KW-0812">Transmembrane</keyword>
<dbReference type="RefSeq" id="XP_025830997.1">
    <property type="nucleotide sequence ID" value="XM_025975212.1"/>
</dbReference>
<dbReference type="GO" id="GO:0022841">
    <property type="term" value="F:potassium ion leak channel activity"/>
    <property type="evidence" value="ECO:0007669"/>
    <property type="project" value="TreeGrafter"/>
</dbReference>
<evidence type="ECO:0000256" key="10">
    <source>
        <dbReference type="SAM" id="Phobius"/>
    </source>
</evidence>
<evidence type="ECO:0000256" key="4">
    <source>
        <dbReference type="ARBA" id="ARBA00022989"/>
    </source>
</evidence>
<keyword evidence="5 8" id="KW-0406">Ion transport</keyword>
<feature type="domain" description="Potassium channel" evidence="11">
    <location>
        <begin position="125"/>
        <end position="182"/>
    </location>
</feature>
<dbReference type="RefSeq" id="XP_025830999.1">
    <property type="nucleotide sequence ID" value="XM_025975214.1"/>
</dbReference>
<evidence type="ECO:0000256" key="1">
    <source>
        <dbReference type="ARBA" id="ARBA00004141"/>
    </source>
</evidence>
<dbReference type="PANTHER" id="PTHR11003">
    <property type="entry name" value="POTASSIUM CHANNEL, SUBFAMILY K"/>
    <property type="match status" value="1"/>
</dbReference>
<evidence type="ECO:0000313" key="15">
    <source>
        <dbReference type="RefSeq" id="XP_025830999.1"/>
    </source>
</evidence>
<evidence type="ECO:0000256" key="2">
    <source>
        <dbReference type="ARBA" id="ARBA00022448"/>
    </source>
</evidence>
<keyword evidence="7 8" id="KW-0407">Ion channel</keyword>
<keyword evidence="12" id="KW-1185">Reference proteome</keyword>
<dbReference type="KEGG" id="apln:108735854"/>
<keyword evidence="4 10" id="KW-1133">Transmembrane helix</keyword>
<evidence type="ECO:0000313" key="13">
    <source>
        <dbReference type="RefSeq" id="XP_025830997.1"/>
    </source>
</evidence>
<feature type="transmembrane region" description="Helical" evidence="10">
    <location>
        <begin position="280"/>
        <end position="302"/>
    </location>
</feature>
<proteinExistence type="inferred from homology"/>
<sequence>MERKRSFRRRKQRKPFSEKCKDYLRKFAAFMFSNVGIIGLVVGYTIAGAFIFTSIEGHTEQEVKINILTSRNQTINRLWEVTYNLNVLYKETWRNAVEIELFKYQKDIIEAARNGYDGSDDVDEFKQWRFAGGFLYSLTVITTIGYGNILPRTPWGKVATIIYAIIGMPLFLLYLSNIGDIMAGSFKWIYAKCCLCRCCPGVARRRAERRRRRALQLSIEYINSRVDSRNNSDLSQASVHNIHMEEYRLNSLGGSSSDDEEEEDSDGVTETDVSYDSQAVTVPLTICLAIMVGYVCGGAILFSRYEDWNLLDGSYFCFISLSTIGFGDIVPGDKIYSGKGYELSFIFCSMYLMLGMALIAMCFNLMQEEVIHKIRTTMRTVRYILRCNR</sequence>
<evidence type="ECO:0000313" key="14">
    <source>
        <dbReference type="RefSeq" id="XP_025830998.1"/>
    </source>
</evidence>
<evidence type="ECO:0000313" key="12">
    <source>
        <dbReference type="Proteomes" id="UP000192223"/>
    </source>
</evidence>
<feature type="domain" description="Potassium channel" evidence="11">
    <location>
        <begin position="290"/>
        <end position="369"/>
    </location>
</feature>
<feature type="region of interest" description="Disordered" evidence="9">
    <location>
        <begin position="252"/>
        <end position="272"/>
    </location>
</feature>
<reference evidence="13 14" key="1">
    <citation type="submission" date="2025-04" db="UniProtKB">
        <authorList>
            <consortium name="RefSeq"/>
        </authorList>
    </citation>
    <scope>IDENTIFICATION</scope>
    <source>
        <tissue evidence="13 14">Entire body</tissue>
    </source>
</reference>
<dbReference type="RefSeq" id="XP_025830998.1">
    <property type="nucleotide sequence ID" value="XM_025975213.1"/>
</dbReference>
<dbReference type="SUPFAM" id="SSF81324">
    <property type="entry name" value="Voltage-gated potassium channels"/>
    <property type="match status" value="2"/>
</dbReference>
<feature type="transmembrane region" description="Helical" evidence="10">
    <location>
        <begin position="314"/>
        <end position="331"/>
    </location>
</feature>
<feature type="compositionally biased region" description="Acidic residues" evidence="9">
    <location>
        <begin position="257"/>
        <end position="269"/>
    </location>
</feature>
<dbReference type="Gene3D" id="1.10.287.70">
    <property type="match status" value="1"/>
</dbReference>
<comment type="similarity">
    <text evidence="8">Belongs to the two pore domain potassium channel (TC 1.A.1.8) family.</text>
</comment>
<dbReference type="InterPro" id="IPR013099">
    <property type="entry name" value="K_chnl_dom"/>
</dbReference>
<dbReference type="CTD" id="35777"/>
<dbReference type="GeneID" id="108735854"/>
<accession>A0A7F5R4W6</accession>
<evidence type="ECO:0000259" key="11">
    <source>
        <dbReference type="Pfam" id="PF07885"/>
    </source>
</evidence>
<dbReference type="InterPro" id="IPR003280">
    <property type="entry name" value="2pore_dom_K_chnl"/>
</dbReference>
<dbReference type="GO" id="GO:0005886">
    <property type="term" value="C:plasma membrane"/>
    <property type="evidence" value="ECO:0007669"/>
    <property type="project" value="TreeGrafter"/>
</dbReference>
<dbReference type="AlphaFoldDB" id="A0A7F5R4W6"/>
<keyword evidence="2 8" id="KW-0813">Transport</keyword>
<dbReference type="GO" id="GO:0015271">
    <property type="term" value="F:outward rectifier potassium channel activity"/>
    <property type="evidence" value="ECO:0007669"/>
    <property type="project" value="TreeGrafter"/>
</dbReference>
<evidence type="ECO:0000256" key="8">
    <source>
        <dbReference type="RuleBase" id="RU003857"/>
    </source>
</evidence>
<evidence type="ECO:0000256" key="7">
    <source>
        <dbReference type="ARBA" id="ARBA00023303"/>
    </source>
</evidence>